<dbReference type="PROSITE" id="PS50860">
    <property type="entry name" value="AA_TRNA_LIGASE_II_ALA"/>
    <property type="match status" value="1"/>
</dbReference>
<evidence type="ECO:0000259" key="1">
    <source>
        <dbReference type="PROSITE" id="PS50860"/>
    </source>
</evidence>
<protein>
    <recommendedName>
        <fullName evidence="1">Alanyl-transfer RNA synthetases family profile domain-containing protein</fullName>
    </recommendedName>
</protein>
<sequence length="539" mass="62644">MTTTKLRHIMQYSNQQLRELILAKFATYPGIEIHQKASMIGEAFPGTFNLSFNEPDLLEEFGSRIEYTKNLFFTKIQPVIRPNDLHEVIALLTDTKHLGTYELGGISIADIESANLYDHLHKFIEVCSQLLFQECGLDPRKVYIKVCKGGSIEQLTKGHYQINKTIPRDTYTYTEWKNHGIPEENFIWNDNRDTFLSLFNFKNPTPWGYRNEILYDVGEGLEEEHLLDIGTVEYFPWRPIFEEKEGFRYYMTKDIVPWEYAMVAGGFGIERLLMAVNNLSSAVDCDHVKPLYDTILADANNKDKEAAFILTETLRVSHRVLVDGGGYVNLSTNRKQKFNPYIIAMQAAIETLGIPLKKIRDYLGLNASLQPYYPELGDFGFVARQIGYTFERRFDNYPAWPMAEYYEGKEGLIKVADEILKEKGIDVDTIFSSELMRFVPEYSDYFNKLRQERKIFLRAITDKSDETIERKQNDDKEYRKTKFSDKIVEHLKSAIYILDNKVVMITATEREQGGMIVENKEIVQILKVMFENTWNKTVD</sequence>
<reference evidence="2 3" key="1">
    <citation type="journal article" date="2016" name="Nat. Commun.">
        <title>Thousands of microbial genomes shed light on interconnected biogeochemical processes in an aquifer system.</title>
        <authorList>
            <person name="Anantharaman K."/>
            <person name="Brown C.T."/>
            <person name="Hug L.A."/>
            <person name="Sharon I."/>
            <person name="Castelle C.J."/>
            <person name="Probst A.J."/>
            <person name="Thomas B.C."/>
            <person name="Singh A."/>
            <person name="Wilkins M.J."/>
            <person name="Karaoz U."/>
            <person name="Brodie E.L."/>
            <person name="Williams K.H."/>
            <person name="Hubbard S.S."/>
            <person name="Banfield J.F."/>
        </authorList>
    </citation>
    <scope>NUCLEOTIDE SEQUENCE [LARGE SCALE GENOMIC DNA]</scope>
</reference>
<dbReference type="AlphaFoldDB" id="A0A1F5ECL6"/>
<dbReference type="GO" id="GO:0005524">
    <property type="term" value="F:ATP binding"/>
    <property type="evidence" value="ECO:0007669"/>
    <property type="project" value="InterPro"/>
</dbReference>
<dbReference type="Gene3D" id="3.30.930.10">
    <property type="entry name" value="Bira Bifunctional Protein, Domain 2"/>
    <property type="match status" value="1"/>
</dbReference>
<comment type="caution">
    <text evidence="2">The sequence shown here is derived from an EMBL/GenBank/DDBJ whole genome shotgun (WGS) entry which is preliminary data.</text>
</comment>
<dbReference type="STRING" id="1797471.A3A71_03645"/>
<accession>A0A1F5ECL6</accession>
<feature type="domain" description="Alanyl-transfer RNA synthetases family profile" evidence="1">
    <location>
        <begin position="12"/>
        <end position="539"/>
    </location>
</feature>
<dbReference type="EMBL" id="MEZX01000001">
    <property type="protein sequence ID" value="OGD65148.1"/>
    <property type="molecule type" value="Genomic_DNA"/>
</dbReference>
<dbReference type="GO" id="GO:0004813">
    <property type="term" value="F:alanine-tRNA ligase activity"/>
    <property type="evidence" value="ECO:0007669"/>
    <property type="project" value="InterPro"/>
</dbReference>
<dbReference type="InterPro" id="IPR045864">
    <property type="entry name" value="aa-tRNA-synth_II/BPL/LPL"/>
</dbReference>
<proteinExistence type="predicted"/>
<evidence type="ECO:0000313" key="3">
    <source>
        <dbReference type="Proteomes" id="UP000177481"/>
    </source>
</evidence>
<dbReference type="InterPro" id="IPR018165">
    <property type="entry name" value="Ala-tRNA-synth_IIc_core"/>
</dbReference>
<gene>
    <name evidence="2" type="ORF">A3A71_03645</name>
</gene>
<dbReference type="GO" id="GO:0003676">
    <property type="term" value="F:nucleic acid binding"/>
    <property type="evidence" value="ECO:0007669"/>
    <property type="project" value="InterPro"/>
</dbReference>
<dbReference type="Proteomes" id="UP000177481">
    <property type="component" value="Unassembled WGS sequence"/>
</dbReference>
<organism evidence="2 3">
    <name type="scientific">Candidatus Berkelbacteria bacterium RIFCSPLOWO2_01_FULL_50_28</name>
    <dbReference type="NCBI Taxonomy" id="1797471"/>
    <lineage>
        <taxon>Bacteria</taxon>
        <taxon>Candidatus Berkelbacteria</taxon>
    </lineage>
</organism>
<name>A0A1F5ECL6_9BACT</name>
<evidence type="ECO:0000313" key="2">
    <source>
        <dbReference type="EMBL" id="OGD65148.1"/>
    </source>
</evidence>
<dbReference type="GO" id="GO:0006419">
    <property type="term" value="P:alanyl-tRNA aminoacylation"/>
    <property type="evidence" value="ECO:0007669"/>
    <property type="project" value="InterPro"/>
</dbReference>